<name>A0A430AZ33_9ENTE</name>
<evidence type="ECO:0000313" key="3">
    <source>
        <dbReference type="Proteomes" id="UP000286773"/>
    </source>
</evidence>
<dbReference type="Gene3D" id="3.40.50.10490">
    <property type="entry name" value="Glucose-6-phosphate isomerase like protein, domain 1"/>
    <property type="match status" value="1"/>
</dbReference>
<dbReference type="InterPro" id="IPR001347">
    <property type="entry name" value="SIS_dom"/>
</dbReference>
<dbReference type="InterPro" id="IPR046348">
    <property type="entry name" value="SIS_dom_sf"/>
</dbReference>
<dbReference type="SUPFAM" id="SSF46689">
    <property type="entry name" value="Homeodomain-like"/>
    <property type="match status" value="1"/>
</dbReference>
<dbReference type="CDD" id="cd05013">
    <property type="entry name" value="SIS_RpiR"/>
    <property type="match status" value="1"/>
</dbReference>
<keyword evidence="3" id="KW-1185">Reference proteome</keyword>
<proteinExistence type="predicted"/>
<dbReference type="SUPFAM" id="SSF53697">
    <property type="entry name" value="SIS domain"/>
    <property type="match status" value="1"/>
</dbReference>
<protein>
    <recommendedName>
        <fullName evidence="1">SIS domain-containing protein</fullName>
    </recommendedName>
</protein>
<dbReference type="RefSeq" id="WP_126812613.1">
    <property type="nucleotide sequence ID" value="NZ_NGKC01000003.1"/>
</dbReference>
<dbReference type="Proteomes" id="UP000286773">
    <property type="component" value="Unassembled WGS sequence"/>
</dbReference>
<dbReference type="AlphaFoldDB" id="A0A430AZ33"/>
<dbReference type="PANTHER" id="PTHR30514:SF21">
    <property type="entry name" value="RPIR-FAMILY TRANSCRIPTIONAL REGULATOR"/>
    <property type="match status" value="1"/>
</dbReference>
<dbReference type="InterPro" id="IPR047640">
    <property type="entry name" value="RpiR-like"/>
</dbReference>
<dbReference type="GO" id="GO:0003700">
    <property type="term" value="F:DNA-binding transcription factor activity"/>
    <property type="evidence" value="ECO:0007669"/>
    <property type="project" value="InterPro"/>
</dbReference>
<dbReference type="InterPro" id="IPR036388">
    <property type="entry name" value="WH-like_DNA-bd_sf"/>
</dbReference>
<comment type="caution">
    <text evidence="2">The sequence shown here is derived from an EMBL/GenBank/DDBJ whole genome shotgun (WGS) entry which is preliminary data.</text>
</comment>
<gene>
    <name evidence="2" type="ORF">CBF27_03850</name>
</gene>
<dbReference type="GO" id="GO:0003677">
    <property type="term" value="F:DNA binding"/>
    <property type="evidence" value="ECO:0007669"/>
    <property type="project" value="InterPro"/>
</dbReference>
<dbReference type="InterPro" id="IPR009057">
    <property type="entry name" value="Homeodomain-like_sf"/>
</dbReference>
<dbReference type="Gene3D" id="1.10.10.10">
    <property type="entry name" value="Winged helix-like DNA-binding domain superfamily/Winged helix DNA-binding domain"/>
    <property type="match status" value="1"/>
</dbReference>
<dbReference type="GO" id="GO:0097367">
    <property type="term" value="F:carbohydrate derivative binding"/>
    <property type="evidence" value="ECO:0007669"/>
    <property type="project" value="InterPro"/>
</dbReference>
<accession>A0A430AZ33</accession>
<dbReference type="Pfam" id="PF01380">
    <property type="entry name" value="SIS"/>
    <property type="match status" value="1"/>
</dbReference>
<dbReference type="GO" id="GO:1901135">
    <property type="term" value="P:carbohydrate derivative metabolic process"/>
    <property type="evidence" value="ECO:0007669"/>
    <property type="project" value="InterPro"/>
</dbReference>
<feature type="domain" description="SIS" evidence="1">
    <location>
        <begin position="155"/>
        <end position="204"/>
    </location>
</feature>
<dbReference type="EMBL" id="NGKC01000003">
    <property type="protein sequence ID" value="RSU13323.1"/>
    <property type="molecule type" value="Genomic_DNA"/>
</dbReference>
<evidence type="ECO:0000259" key="1">
    <source>
        <dbReference type="Pfam" id="PF01380"/>
    </source>
</evidence>
<sequence>MHEIYHLERLFPNIDLSDSEKNILAVIIETLQKNESTSIKDVSQKAFTSPSTISKLAKKTDHNYSELLYFLRQSLHSKENNTVDGLPYLSLTEPYESAVHKIAAYLAEYRSYTYGEGFCRFISGYFHKKMLLLKHYTIDLDMVELKLVHADKQAPLVFIFSKSGETRACLRKMAETHELSGKVIGFTASEHSTLYQKSDIAFCVEDLSYGNQANNLRTFFYGNTLNLIEVLLSDCFK</sequence>
<dbReference type="OrthoDB" id="3684496at2"/>
<evidence type="ECO:0000313" key="2">
    <source>
        <dbReference type="EMBL" id="RSU13323.1"/>
    </source>
</evidence>
<reference evidence="2 3" key="1">
    <citation type="submission" date="2017-05" db="EMBL/GenBank/DDBJ databases">
        <title>Vagococcus spp. assemblies.</title>
        <authorList>
            <person name="Gulvik C.A."/>
        </authorList>
    </citation>
    <scope>NUCLEOTIDE SEQUENCE [LARGE SCALE GENOMIC DNA]</scope>
    <source>
        <strain evidence="2 3">LMG 24798</strain>
    </source>
</reference>
<dbReference type="PANTHER" id="PTHR30514">
    <property type="entry name" value="GLUCOKINASE"/>
    <property type="match status" value="1"/>
</dbReference>
<organism evidence="2 3">
    <name type="scientific">Vagococcus acidifermentans</name>
    <dbReference type="NCBI Taxonomy" id="564710"/>
    <lineage>
        <taxon>Bacteria</taxon>
        <taxon>Bacillati</taxon>
        <taxon>Bacillota</taxon>
        <taxon>Bacilli</taxon>
        <taxon>Lactobacillales</taxon>
        <taxon>Enterococcaceae</taxon>
        <taxon>Vagococcus</taxon>
    </lineage>
</organism>
<dbReference type="InterPro" id="IPR035472">
    <property type="entry name" value="RpiR-like_SIS"/>
</dbReference>